<dbReference type="InterPro" id="IPR013783">
    <property type="entry name" value="Ig-like_fold"/>
</dbReference>
<feature type="domain" description="Fibronectin type-III" evidence="1">
    <location>
        <begin position="16"/>
        <end position="111"/>
    </location>
</feature>
<gene>
    <name evidence="3 4" type="primary">LOC120037051</name>
</gene>
<accession>A0A8U0U4M4</accession>
<dbReference type="RefSeq" id="XP_038839196.1">
    <property type="nucleotide sequence ID" value="XM_038983268.1"/>
</dbReference>
<reference evidence="3 4" key="1">
    <citation type="submission" date="2025-04" db="UniProtKB">
        <authorList>
            <consortium name="RefSeq"/>
        </authorList>
    </citation>
    <scope>IDENTIFICATION</scope>
    <source>
        <tissue evidence="3 4">White muscle</tissue>
    </source>
</reference>
<dbReference type="AlphaFoldDB" id="A0A8U0U4M4"/>
<dbReference type="SUPFAM" id="SSF49265">
    <property type="entry name" value="Fibronectin type III"/>
    <property type="match status" value="1"/>
</dbReference>
<organism evidence="2 3">
    <name type="scientific">Salvelinus namaycush</name>
    <name type="common">Lake trout</name>
    <name type="synonym">Salmo namaycush</name>
    <dbReference type="NCBI Taxonomy" id="8040"/>
    <lineage>
        <taxon>Eukaryota</taxon>
        <taxon>Metazoa</taxon>
        <taxon>Chordata</taxon>
        <taxon>Craniata</taxon>
        <taxon>Vertebrata</taxon>
        <taxon>Euteleostomi</taxon>
        <taxon>Actinopterygii</taxon>
        <taxon>Neopterygii</taxon>
        <taxon>Teleostei</taxon>
        <taxon>Protacanthopterygii</taxon>
        <taxon>Salmoniformes</taxon>
        <taxon>Salmonidae</taxon>
        <taxon>Salmoninae</taxon>
        <taxon>Salvelinus</taxon>
    </lineage>
</organism>
<dbReference type="PROSITE" id="PS50853">
    <property type="entry name" value="FN3"/>
    <property type="match status" value="1"/>
</dbReference>
<keyword evidence="2" id="KW-1185">Reference proteome</keyword>
<dbReference type="SMART" id="SM00060">
    <property type="entry name" value="FN3"/>
    <property type="match status" value="1"/>
</dbReference>
<evidence type="ECO:0000313" key="3">
    <source>
        <dbReference type="RefSeq" id="XP_038839195.1"/>
    </source>
</evidence>
<dbReference type="Pfam" id="PF00041">
    <property type="entry name" value="fn3"/>
    <property type="match status" value="1"/>
</dbReference>
<dbReference type="Proteomes" id="UP000808372">
    <property type="component" value="Unplaced"/>
</dbReference>
<name>A0A8U0U4M4_SALNM</name>
<dbReference type="InterPro" id="IPR036116">
    <property type="entry name" value="FN3_sf"/>
</dbReference>
<protein>
    <submittedName>
        <fullName evidence="3">Titin-like isoform X1</fullName>
    </submittedName>
    <submittedName>
        <fullName evidence="4">Titin-like isoform X2</fullName>
    </submittedName>
</protein>
<evidence type="ECO:0000313" key="4">
    <source>
        <dbReference type="RefSeq" id="XP_038839196.1"/>
    </source>
</evidence>
<dbReference type="InterPro" id="IPR003961">
    <property type="entry name" value="FN3_dom"/>
</dbReference>
<dbReference type="InterPro" id="IPR052090">
    <property type="entry name" value="Cytolytic_pore-forming_toxin"/>
</dbReference>
<dbReference type="KEGG" id="snh:120037051"/>
<proteinExistence type="predicted"/>
<dbReference type="Gene3D" id="1.20.58.1200">
    <property type="entry name" value="RNA silencing suppressor P21, N-terminal domain"/>
    <property type="match status" value="1"/>
</dbReference>
<dbReference type="PANTHER" id="PTHR31594">
    <property type="entry name" value="AIG1-TYPE G DOMAIN-CONTAINING PROTEIN"/>
    <property type="match status" value="1"/>
</dbReference>
<evidence type="ECO:0000313" key="2">
    <source>
        <dbReference type="Proteomes" id="UP000808372"/>
    </source>
</evidence>
<sequence>MSDFSKVIEVKTLRSPPEQLFVNHLDKETVKVTWLQPECEDGASVLHYKVDYKEAGLEGWSTMVTEGPECKCIITLNLSTCYRVRVSAVYGEGDTSEPSRETDVPVNVWSIDLRKRKASLLLEVLKLQPEKKPVELKGWSDEESEVRSFLQCLSYISQLR</sequence>
<dbReference type="CDD" id="cd00063">
    <property type="entry name" value="FN3"/>
    <property type="match status" value="1"/>
</dbReference>
<dbReference type="GeneID" id="120037051"/>
<dbReference type="PANTHER" id="PTHR31594:SF16">
    <property type="entry name" value="SI:CH211-281L24.3"/>
    <property type="match status" value="1"/>
</dbReference>
<dbReference type="RefSeq" id="XP_038839195.1">
    <property type="nucleotide sequence ID" value="XM_038983267.1"/>
</dbReference>
<dbReference type="Gene3D" id="2.60.40.10">
    <property type="entry name" value="Immunoglobulins"/>
    <property type="match status" value="1"/>
</dbReference>
<evidence type="ECO:0000259" key="1">
    <source>
        <dbReference type="PROSITE" id="PS50853"/>
    </source>
</evidence>